<dbReference type="InterPro" id="IPR002346">
    <property type="entry name" value="Mopterin_DH_FAD-bd"/>
</dbReference>
<dbReference type="Gene3D" id="3.30.390.50">
    <property type="entry name" value="CO dehydrogenase flavoprotein, C-terminal domain"/>
    <property type="match status" value="1"/>
</dbReference>
<dbReference type="InterPro" id="IPR005107">
    <property type="entry name" value="CO_DH_flav_C"/>
</dbReference>
<sequence length="278" mass="29993">MIAHRFKYSRPRSAEEAAAELAQMDGHETAIISGGTWVVPEMSQHLRKPELVIDLKSAGLAGVRAEADAVVIGPATTYTQLAQSKHTPNFLKKVVVGVTGGSQIRNRGTIGGSACYANPASDIPGALVTLKATLHLRSHGSTRTVEAEDFFLDANVTRLEPGEILESIRIPSKEAGNLFSYEKFKTAQGSWPIVTVGCIAFEEDAARRVVVGGAGATPFVVDLDGQESEEEIAERVREAMRQPWSDVFATADTRRHIACVMTQRAVREIAATKKGEHS</sequence>
<dbReference type="Proteomes" id="UP000062833">
    <property type="component" value="Chromosome"/>
</dbReference>
<dbReference type="SMART" id="SM01092">
    <property type="entry name" value="CO_deh_flav_C"/>
    <property type="match status" value="1"/>
</dbReference>
<dbReference type="OrthoDB" id="9758509at2"/>
<dbReference type="RefSeq" id="WP_062004893.1">
    <property type="nucleotide sequence ID" value="NZ_CP012677.1"/>
</dbReference>
<dbReference type="SUPFAM" id="SSF55447">
    <property type="entry name" value="CO dehydrogenase flavoprotein C-terminal domain-like"/>
    <property type="match status" value="1"/>
</dbReference>
<dbReference type="InterPro" id="IPR036683">
    <property type="entry name" value="CO_DH_flav_C_dom_sf"/>
</dbReference>
<gene>
    <name evidence="5" type="ORF">AOC05_00990</name>
</gene>
<dbReference type="PATRIC" id="fig|656366.3.peg.219"/>
<evidence type="ECO:0000256" key="3">
    <source>
        <dbReference type="ARBA" id="ARBA00023002"/>
    </source>
</evidence>
<dbReference type="KEGG" id="aaq:AOC05_00990"/>
<keyword evidence="3" id="KW-0560">Oxidoreductase</keyword>
<keyword evidence="1" id="KW-0285">Flavoprotein</keyword>
<reference evidence="6" key="1">
    <citation type="submission" date="2015-09" db="EMBL/GenBank/DDBJ databases">
        <title>Complete genome of Arthrobacter alpinus strain R3.8.</title>
        <authorList>
            <person name="See-Too W.S."/>
            <person name="Chan K.G."/>
        </authorList>
    </citation>
    <scope>NUCLEOTIDE SEQUENCE [LARGE SCALE GENOMIC DNA]</scope>
    <source>
        <strain evidence="6">R3.8</strain>
    </source>
</reference>
<dbReference type="PANTHER" id="PTHR42659:SF2">
    <property type="entry name" value="XANTHINE DEHYDROGENASE SUBUNIT C-RELATED"/>
    <property type="match status" value="1"/>
</dbReference>
<evidence type="ECO:0000313" key="5">
    <source>
        <dbReference type="EMBL" id="ALE91264.1"/>
    </source>
</evidence>
<evidence type="ECO:0000259" key="4">
    <source>
        <dbReference type="PROSITE" id="PS51387"/>
    </source>
</evidence>
<evidence type="ECO:0000256" key="1">
    <source>
        <dbReference type="ARBA" id="ARBA00022630"/>
    </source>
</evidence>
<dbReference type="InterPro" id="IPR016167">
    <property type="entry name" value="FAD-bd_PCMH_sub1"/>
</dbReference>
<evidence type="ECO:0000256" key="2">
    <source>
        <dbReference type="ARBA" id="ARBA00022827"/>
    </source>
</evidence>
<dbReference type="SUPFAM" id="SSF56176">
    <property type="entry name" value="FAD-binding/transporter-associated domain-like"/>
    <property type="match status" value="1"/>
</dbReference>
<dbReference type="Gene3D" id="3.30.465.10">
    <property type="match status" value="1"/>
</dbReference>
<dbReference type="EMBL" id="CP012677">
    <property type="protein sequence ID" value="ALE91264.1"/>
    <property type="molecule type" value="Genomic_DNA"/>
</dbReference>
<dbReference type="InterPro" id="IPR051312">
    <property type="entry name" value="Diverse_Substr_Oxidored"/>
</dbReference>
<proteinExistence type="predicted"/>
<keyword evidence="6" id="KW-1185">Reference proteome</keyword>
<keyword evidence="2" id="KW-0274">FAD</keyword>
<protein>
    <recommendedName>
        <fullName evidence="4">FAD-binding PCMH-type domain-containing protein</fullName>
    </recommendedName>
</protein>
<dbReference type="InterPro" id="IPR016166">
    <property type="entry name" value="FAD-bd_PCMH"/>
</dbReference>
<dbReference type="InterPro" id="IPR016169">
    <property type="entry name" value="FAD-bd_PCMH_sub2"/>
</dbReference>
<dbReference type="Gene3D" id="3.30.43.10">
    <property type="entry name" value="Uridine Diphospho-n-acetylenolpyruvylglucosamine Reductase, domain 2"/>
    <property type="match status" value="1"/>
</dbReference>
<dbReference type="InterPro" id="IPR036318">
    <property type="entry name" value="FAD-bd_PCMH-like_sf"/>
</dbReference>
<dbReference type="PROSITE" id="PS51387">
    <property type="entry name" value="FAD_PCMH"/>
    <property type="match status" value="1"/>
</dbReference>
<dbReference type="GO" id="GO:0071949">
    <property type="term" value="F:FAD binding"/>
    <property type="evidence" value="ECO:0007669"/>
    <property type="project" value="InterPro"/>
</dbReference>
<name>A0A0M4QWE9_9MICC</name>
<evidence type="ECO:0000313" key="6">
    <source>
        <dbReference type="Proteomes" id="UP000062833"/>
    </source>
</evidence>
<organism evidence="5 6">
    <name type="scientific">Arthrobacter alpinus</name>
    <dbReference type="NCBI Taxonomy" id="656366"/>
    <lineage>
        <taxon>Bacteria</taxon>
        <taxon>Bacillati</taxon>
        <taxon>Actinomycetota</taxon>
        <taxon>Actinomycetes</taxon>
        <taxon>Micrococcales</taxon>
        <taxon>Micrococcaceae</taxon>
        <taxon>Arthrobacter</taxon>
    </lineage>
</organism>
<dbReference type="PANTHER" id="PTHR42659">
    <property type="entry name" value="XANTHINE DEHYDROGENASE SUBUNIT C-RELATED"/>
    <property type="match status" value="1"/>
</dbReference>
<accession>A0A0M4QWE9</accession>
<dbReference type="Pfam" id="PF00941">
    <property type="entry name" value="FAD_binding_5"/>
    <property type="match status" value="1"/>
</dbReference>
<dbReference type="GO" id="GO:0016491">
    <property type="term" value="F:oxidoreductase activity"/>
    <property type="evidence" value="ECO:0007669"/>
    <property type="project" value="UniProtKB-KW"/>
</dbReference>
<feature type="domain" description="FAD-binding PCMH-type" evidence="4">
    <location>
        <begin position="1"/>
        <end position="175"/>
    </location>
</feature>
<dbReference type="AlphaFoldDB" id="A0A0M4QWE9"/>